<feature type="signal peptide" evidence="1">
    <location>
        <begin position="1"/>
        <end position="22"/>
    </location>
</feature>
<reference evidence="2 3" key="1">
    <citation type="submission" date="2018-08" db="EMBL/GenBank/DDBJ databases">
        <title>Comparative genomics of wild bee and flower associated Lactobacillus reveals potential adaptation to the bee host.</title>
        <authorList>
            <person name="Vuong H.Q."/>
            <person name="Mcfrederick Q.S."/>
        </authorList>
    </citation>
    <scope>NUCLEOTIDE SEQUENCE [LARGE SCALE GENOMIC DNA]</scope>
    <source>
        <strain evidence="2 3">HV_13</strain>
    </source>
</reference>
<gene>
    <name evidence="2" type="ORF">DY114_00170</name>
</gene>
<evidence type="ECO:0000313" key="3">
    <source>
        <dbReference type="Proteomes" id="UP000777560"/>
    </source>
</evidence>
<protein>
    <recommendedName>
        <fullName evidence="4">S-layer protein</fullName>
    </recommendedName>
</protein>
<keyword evidence="3" id="KW-1185">Reference proteome</keyword>
<dbReference type="RefSeq" id="WP_140925688.1">
    <property type="nucleotide sequence ID" value="NZ_QUAU01000001.1"/>
</dbReference>
<comment type="caution">
    <text evidence="2">The sequence shown here is derived from an EMBL/GenBank/DDBJ whole genome shotgun (WGS) entry which is preliminary data.</text>
</comment>
<dbReference type="EMBL" id="QUAV01000001">
    <property type="protein sequence ID" value="TPR26148.1"/>
    <property type="molecule type" value="Genomic_DNA"/>
</dbReference>
<keyword evidence="1" id="KW-0732">Signal</keyword>
<evidence type="ECO:0000256" key="1">
    <source>
        <dbReference type="SAM" id="SignalP"/>
    </source>
</evidence>
<proteinExistence type="predicted"/>
<organism evidence="2 3">
    <name type="scientific">Apilactobacillus micheneri</name>
    <dbReference type="NCBI Taxonomy" id="1899430"/>
    <lineage>
        <taxon>Bacteria</taxon>
        <taxon>Bacillati</taxon>
        <taxon>Bacillota</taxon>
        <taxon>Bacilli</taxon>
        <taxon>Lactobacillales</taxon>
        <taxon>Lactobacillaceae</taxon>
        <taxon>Apilactobacillus</taxon>
    </lineage>
</organism>
<dbReference type="Proteomes" id="UP000777560">
    <property type="component" value="Unassembled WGS sequence"/>
</dbReference>
<evidence type="ECO:0008006" key="4">
    <source>
        <dbReference type="Google" id="ProtNLM"/>
    </source>
</evidence>
<feature type="chain" id="PRO_5045503417" description="S-layer protein" evidence="1">
    <location>
        <begin position="23"/>
        <end position="639"/>
    </location>
</feature>
<sequence>MQSSLKKSLYLGLAALSFASVASVTANSSNANAAKKHAAAKKVTYKTTNKNLDQSVTFKSTGKNAVYNKAVGKRSVVASLSDMKSKANSNSTKDLFMAYQEGVTSKGVHYYKVVSFDKKVRGFVYNKGVAKTNTTVAANKPANATGYLTNTNRFFNKAYGSQFKTSLKNDYKGMNIAADQFTVSDAVKVNNDQTYYYVTDKNNQLINGWVNSVYFSNTITDAAKNATNSANAIHVKFVDRANYGSVLMEKDMNPDNLSSTGTYSANDVNNSVNKALVGTGFNNPSVVSDSVAKGNTITVTVDKGATQYLTPANFQSAAYNNAGTINQTEDKDGEGQVNTKLSQLQLSSDQWKALFQGNANQTFNFNNFEASLLAPGKAWNQFTIGTKTYTYNANYTRNSNANKVNTGNNNFRDMTYDEIAAGKFTIYYDVKDSSNTTTNNGNMDNTVRLANNALSSYNNAASNTSAADKLSNAEKAANVSDAASLRALLDSAKLNDKTTGLDGLNKLVNDQVQADKDAQANKNAENTQLTNVANKAKNNYVDAVKGQKVDGVAVNPAFDGTTGAIVDSITSQQDLAKVNSFAADKAKTAINNALSDSVNSNDKTSKKFTAKDVQNYFAQSANQSGLPKGFTDAVANAQF</sequence>
<name>A0ABY2YXW2_9LACO</name>
<accession>A0ABY2YXW2</accession>
<evidence type="ECO:0000313" key="2">
    <source>
        <dbReference type="EMBL" id="TPR26148.1"/>
    </source>
</evidence>